<protein>
    <submittedName>
        <fullName evidence="3">Response regulator receiver protein</fullName>
    </submittedName>
</protein>
<keyword evidence="1" id="KW-0597">Phosphoprotein</keyword>
<name>B9XKL4_PEDPL</name>
<sequence length="107" mass="11874">MRYAIRRLVSRHYPAAKISEAGNGGEALKLYERTGADLMIVDYRMPQMDGIEFVRALKERASSTPIIMVSSHLVAREEGMAAGVTAFVDKGDLVKTLIHVMEPLILK</sequence>
<dbReference type="CDD" id="cd17535">
    <property type="entry name" value="REC_NarL-like"/>
    <property type="match status" value="1"/>
</dbReference>
<dbReference type="STRING" id="320771.Cflav_PD2673"/>
<feature type="modified residue" description="4-aspartylphosphate" evidence="1">
    <location>
        <position position="42"/>
    </location>
</feature>
<proteinExistence type="predicted"/>
<dbReference type="SUPFAM" id="SSF52172">
    <property type="entry name" value="CheY-like"/>
    <property type="match status" value="1"/>
</dbReference>
<evidence type="ECO:0000313" key="4">
    <source>
        <dbReference type="Proteomes" id="UP000003688"/>
    </source>
</evidence>
<dbReference type="PANTHER" id="PTHR43228:SF1">
    <property type="entry name" value="TWO-COMPONENT RESPONSE REGULATOR ARR22"/>
    <property type="match status" value="1"/>
</dbReference>
<dbReference type="InterPro" id="IPR011006">
    <property type="entry name" value="CheY-like_superfamily"/>
</dbReference>
<dbReference type="InterPro" id="IPR058245">
    <property type="entry name" value="NreC/VraR/RcsB-like_REC"/>
</dbReference>
<evidence type="ECO:0000313" key="3">
    <source>
        <dbReference type="EMBL" id="EEF59684.1"/>
    </source>
</evidence>
<dbReference type="AlphaFoldDB" id="B9XKL4"/>
<dbReference type="SMART" id="SM00448">
    <property type="entry name" value="REC"/>
    <property type="match status" value="1"/>
</dbReference>
<reference evidence="3 4" key="1">
    <citation type="journal article" date="2011" name="J. Bacteriol.">
        <title>Genome sequence of 'Pedosphaera parvula' Ellin514, an aerobic Verrucomicrobial isolate from pasture soil.</title>
        <authorList>
            <person name="Kant R."/>
            <person name="van Passel M.W."/>
            <person name="Sangwan P."/>
            <person name="Palva A."/>
            <person name="Lucas S."/>
            <person name="Copeland A."/>
            <person name="Lapidus A."/>
            <person name="Glavina Del Rio T."/>
            <person name="Dalin E."/>
            <person name="Tice H."/>
            <person name="Bruce D."/>
            <person name="Goodwin L."/>
            <person name="Pitluck S."/>
            <person name="Chertkov O."/>
            <person name="Larimer F.W."/>
            <person name="Land M.L."/>
            <person name="Hauser L."/>
            <person name="Brettin T.S."/>
            <person name="Detter J.C."/>
            <person name="Han S."/>
            <person name="de Vos W.M."/>
            <person name="Janssen P.H."/>
            <person name="Smidt H."/>
        </authorList>
    </citation>
    <scope>NUCLEOTIDE SEQUENCE [LARGE SCALE GENOMIC DNA]</scope>
    <source>
        <strain evidence="3 4">Ellin514</strain>
    </source>
</reference>
<dbReference type="InterPro" id="IPR052048">
    <property type="entry name" value="ST_Response_Regulator"/>
</dbReference>
<dbReference type="Proteomes" id="UP000003688">
    <property type="component" value="Unassembled WGS sequence"/>
</dbReference>
<keyword evidence="4" id="KW-1185">Reference proteome</keyword>
<evidence type="ECO:0000256" key="1">
    <source>
        <dbReference type="PROSITE-ProRule" id="PRU00169"/>
    </source>
</evidence>
<gene>
    <name evidence="3" type="ORF">Cflav_PD2673</name>
</gene>
<dbReference type="Gene3D" id="3.40.50.2300">
    <property type="match status" value="1"/>
</dbReference>
<comment type="caution">
    <text evidence="3">The sequence shown here is derived from an EMBL/GenBank/DDBJ whole genome shotgun (WGS) entry which is preliminary data.</text>
</comment>
<dbReference type="GO" id="GO:0000160">
    <property type="term" value="P:phosphorelay signal transduction system"/>
    <property type="evidence" value="ECO:0007669"/>
    <property type="project" value="InterPro"/>
</dbReference>
<dbReference type="InterPro" id="IPR001789">
    <property type="entry name" value="Sig_transdc_resp-reg_receiver"/>
</dbReference>
<accession>B9XKL4</accession>
<dbReference type="PROSITE" id="PS50110">
    <property type="entry name" value="RESPONSE_REGULATORY"/>
    <property type="match status" value="1"/>
</dbReference>
<evidence type="ECO:0000259" key="2">
    <source>
        <dbReference type="PROSITE" id="PS50110"/>
    </source>
</evidence>
<dbReference type="Pfam" id="PF00072">
    <property type="entry name" value="Response_reg"/>
    <property type="match status" value="1"/>
</dbReference>
<organism evidence="3 4">
    <name type="scientific">Pedosphaera parvula (strain Ellin514)</name>
    <dbReference type="NCBI Taxonomy" id="320771"/>
    <lineage>
        <taxon>Bacteria</taxon>
        <taxon>Pseudomonadati</taxon>
        <taxon>Verrucomicrobiota</taxon>
        <taxon>Pedosphaerae</taxon>
        <taxon>Pedosphaerales</taxon>
        <taxon>Pedosphaeraceae</taxon>
        <taxon>Pedosphaera</taxon>
    </lineage>
</organism>
<dbReference type="EMBL" id="ABOX02000025">
    <property type="protein sequence ID" value="EEF59684.1"/>
    <property type="molecule type" value="Genomic_DNA"/>
</dbReference>
<dbReference type="PANTHER" id="PTHR43228">
    <property type="entry name" value="TWO-COMPONENT RESPONSE REGULATOR"/>
    <property type="match status" value="1"/>
</dbReference>
<feature type="domain" description="Response regulatory" evidence="2">
    <location>
        <begin position="1"/>
        <end position="105"/>
    </location>
</feature>